<name>A0A840QPJ2_9BACI</name>
<keyword evidence="2" id="KW-0012">Acyltransferase</keyword>
<dbReference type="GO" id="GO:0005737">
    <property type="term" value="C:cytoplasm"/>
    <property type="evidence" value="ECO:0007669"/>
    <property type="project" value="TreeGrafter"/>
</dbReference>
<feature type="domain" description="N-acetyltransferase" evidence="1">
    <location>
        <begin position="12"/>
        <end position="176"/>
    </location>
</feature>
<dbReference type="SUPFAM" id="SSF55729">
    <property type="entry name" value="Acyl-CoA N-acyltransferases (Nat)"/>
    <property type="match status" value="1"/>
</dbReference>
<dbReference type="RefSeq" id="WP_184663743.1">
    <property type="nucleotide sequence ID" value="NZ_JACHHB010000005.1"/>
</dbReference>
<dbReference type="PANTHER" id="PTHR43441:SF12">
    <property type="entry name" value="RIBOSOMAL N-ACETYLTRANSFERASE YDAF-RELATED"/>
    <property type="match status" value="1"/>
</dbReference>
<dbReference type="Pfam" id="PF13302">
    <property type="entry name" value="Acetyltransf_3"/>
    <property type="match status" value="1"/>
</dbReference>
<comment type="caution">
    <text evidence="2">The sequence shown here is derived from an EMBL/GenBank/DDBJ whole genome shotgun (WGS) entry which is preliminary data.</text>
</comment>
<evidence type="ECO:0000259" key="1">
    <source>
        <dbReference type="PROSITE" id="PS51186"/>
    </source>
</evidence>
<gene>
    <name evidence="2" type="ORF">HNQ41_001463</name>
</gene>
<keyword evidence="2" id="KW-0808">Transferase</keyword>
<dbReference type="Proteomes" id="UP000551878">
    <property type="component" value="Unassembled WGS sequence"/>
</dbReference>
<dbReference type="GO" id="GO:0008999">
    <property type="term" value="F:protein-N-terminal-alanine acetyltransferase activity"/>
    <property type="evidence" value="ECO:0007669"/>
    <property type="project" value="TreeGrafter"/>
</dbReference>
<evidence type="ECO:0000313" key="3">
    <source>
        <dbReference type="Proteomes" id="UP000551878"/>
    </source>
</evidence>
<dbReference type="AlphaFoldDB" id="A0A840QPJ2"/>
<keyword evidence="3" id="KW-1185">Reference proteome</keyword>
<reference evidence="2 3" key="1">
    <citation type="submission" date="2020-08" db="EMBL/GenBank/DDBJ databases">
        <title>Genomic Encyclopedia of Type Strains, Phase IV (KMG-IV): sequencing the most valuable type-strain genomes for metagenomic binning, comparative biology and taxonomic classification.</title>
        <authorList>
            <person name="Goeker M."/>
        </authorList>
    </citation>
    <scope>NUCLEOTIDE SEQUENCE [LARGE SCALE GENOMIC DNA]</scope>
    <source>
        <strain evidence="2 3">DSM 24696</strain>
    </source>
</reference>
<dbReference type="EMBL" id="JACHHB010000005">
    <property type="protein sequence ID" value="MBB5173294.1"/>
    <property type="molecule type" value="Genomic_DNA"/>
</dbReference>
<protein>
    <submittedName>
        <fullName evidence="2">Ribosomal-protein-serine acetyltransferase</fullName>
        <ecNumber evidence="2">2.3.1.-</ecNumber>
    </submittedName>
</protein>
<dbReference type="InterPro" id="IPR000182">
    <property type="entry name" value="GNAT_dom"/>
</dbReference>
<proteinExistence type="predicted"/>
<organism evidence="2 3">
    <name type="scientific">Texcoconibacillus texcoconensis</name>
    <dbReference type="NCBI Taxonomy" id="1095777"/>
    <lineage>
        <taxon>Bacteria</taxon>
        <taxon>Bacillati</taxon>
        <taxon>Bacillota</taxon>
        <taxon>Bacilli</taxon>
        <taxon>Bacillales</taxon>
        <taxon>Bacillaceae</taxon>
        <taxon>Texcoconibacillus</taxon>
    </lineage>
</organism>
<dbReference type="InterPro" id="IPR016181">
    <property type="entry name" value="Acyl_CoA_acyltransferase"/>
</dbReference>
<evidence type="ECO:0000313" key="2">
    <source>
        <dbReference type="EMBL" id="MBB5173294.1"/>
    </source>
</evidence>
<dbReference type="EC" id="2.3.1.-" evidence="2"/>
<accession>A0A840QPJ2</accession>
<sequence>MFTYPIDRDTSLELLQYKHAEALFYLTDTGRSYLGKWLPWVEYTKTIADTRAFIQSTLQDFAGQFGMTVVVLYRGAVAGVVAFHAFDWINMKTSIGYWLGEQYQGKGLITKAVKVLIDYAFGELRLNRIVIQAAEDNVKSWAIPERLGFTYEGTQRQNERIGNRWVDHRTYALLKEDWQPLTST</sequence>
<dbReference type="Gene3D" id="3.40.630.30">
    <property type="match status" value="1"/>
</dbReference>
<dbReference type="GO" id="GO:1990189">
    <property type="term" value="F:protein N-terminal-serine acetyltransferase activity"/>
    <property type="evidence" value="ECO:0007669"/>
    <property type="project" value="TreeGrafter"/>
</dbReference>
<dbReference type="PANTHER" id="PTHR43441">
    <property type="entry name" value="RIBOSOMAL-PROTEIN-SERINE ACETYLTRANSFERASE"/>
    <property type="match status" value="1"/>
</dbReference>
<dbReference type="PROSITE" id="PS51186">
    <property type="entry name" value="GNAT"/>
    <property type="match status" value="1"/>
</dbReference>
<dbReference type="InterPro" id="IPR051908">
    <property type="entry name" value="Ribosomal_N-acetyltransferase"/>
</dbReference>